<organism evidence="8 9">
    <name type="scientific">Carpediemonas membranifera</name>
    <dbReference type="NCBI Taxonomy" id="201153"/>
    <lineage>
        <taxon>Eukaryota</taxon>
        <taxon>Metamonada</taxon>
        <taxon>Carpediemonas-like organisms</taxon>
        <taxon>Carpediemonas</taxon>
    </lineage>
</organism>
<accession>A0A8J6ARE9</accession>
<dbReference type="InterPro" id="IPR036388">
    <property type="entry name" value="WH-like_DNA-bd_sf"/>
</dbReference>
<dbReference type="PANTHER" id="PTHR12146:SF0">
    <property type="entry name" value="RIBOSOMAL PROTEIN S10"/>
    <property type="match status" value="1"/>
</dbReference>
<feature type="compositionally biased region" description="Basic and acidic residues" evidence="6">
    <location>
        <begin position="101"/>
        <end position="122"/>
    </location>
</feature>
<protein>
    <submittedName>
        <fullName evidence="8">Plectin/S10 domain</fullName>
    </submittedName>
</protein>
<evidence type="ECO:0000259" key="7">
    <source>
        <dbReference type="Pfam" id="PF03501"/>
    </source>
</evidence>
<name>A0A8J6ARE9_9EUKA</name>
<comment type="caution">
    <text evidence="8">The sequence shown here is derived from an EMBL/GenBank/DDBJ whole genome shotgun (WGS) entry which is preliminary data.</text>
</comment>
<evidence type="ECO:0000256" key="5">
    <source>
        <dbReference type="ARBA" id="ARBA00023274"/>
    </source>
</evidence>
<dbReference type="InterPro" id="IPR037447">
    <property type="entry name" value="Ribosomal_eS10"/>
</dbReference>
<evidence type="ECO:0000256" key="3">
    <source>
        <dbReference type="ARBA" id="ARBA00022490"/>
    </source>
</evidence>
<evidence type="ECO:0000313" key="8">
    <source>
        <dbReference type="EMBL" id="KAG9390290.1"/>
    </source>
</evidence>
<dbReference type="GO" id="GO:0022627">
    <property type="term" value="C:cytosolic small ribosomal subunit"/>
    <property type="evidence" value="ECO:0007669"/>
    <property type="project" value="TreeGrafter"/>
</dbReference>
<evidence type="ECO:0000256" key="2">
    <source>
        <dbReference type="ARBA" id="ARBA00007278"/>
    </source>
</evidence>
<dbReference type="InterPro" id="IPR005326">
    <property type="entry name" value="Plectin_eS10_N"/>
</dbReference>
<proteinExistence type="inferred from homology"/>
<feature type="domain" description="Plectin/eS10 N-terminal" evidence="7">
    <location>
        <begin position="5"/>
        <end position="96"/>
    </location>
</feature>
<sequence>MGYHIPKANRRTVYEYLIKEGVMVVKADQNLPRHADLKLPNLHVMLIMRSMESRGYVRKQFAWKVQYWFLTDEGINFIRSELNLPEQVVPETMKAKAPAPRAERREFRRDRPRRTDQRQMRS</sequence>
<comment type="similarity">
    <text evidence="2">Belongs to the eukaryotic ribosomal protein eS10 family.</text>
</comment>
<dbReference type="Pfam" id="PF03501">
    <property type="entry name" value="S10_plectin"/>
    <property type="match status" value="1"/>
</dbReference>
<dbReference type="GO" id="GO:0003735">
    <property type="term" value="F:structural constituent of ribosome"/>
    <property type="evidence" value="ECO:0007669"/>
    <property type="project" value="TreeGrafter"/>
</dbReference>
<dbReference type="Proteomes" id="UP000717585">
    <property type="component" value="Unassembled WGS sequence"/>
</dbReference>
<keyword evidence="5" id="KW-0687">Ribonucleoprotein</keyword>
<evidence type="ECO:0000313" key="9">
    <source>
        <dbReference type="Proteomes" id="UP000717585"/>
    </source>
</evidence>
<comment type="subcellular location">
    <subcellularLocation>
        <location evidence="1">Cytoplasm</location>
    </subcellularLocation>
</comment>
<feature type="region of interest" description="Disordered" evidence="6">
    <location>
        <begin position="90"/>
        <end position="122"/>
    </location>
</feature>
<dbReference type="PANTHER" id="PTHR12146">
    <property type="entry name" value="40S RIBOSOMAL PROTEIN S10"/>
    <property type="match status" value="1"/>
</dbReference>
<keyword evidence="9" id="KW-1185">Reference proteome</keyword>
<keyword evidence="4" id="KW-0689">Ribosomal protein</keyword>
<dbReference type="AlphaFoldDB" id="A0A8J6ARE9"/>
<dbReference type="GO" id="GO:0003723">
    <property type="term" value="F:RNA binding"/>
    <property type="evidence" value="ECO:0007669"/>
    <property type="project" value="TreeGrafter"/>
</dbReference>
<dbReference type="EMBL" id="JAHDYR010000066">
    <property type="protein sequence ID" value="KAG9390290.1"/>
    <property type="molecule type" value="Genomic_DNA"/>
</dbReference>
<keyword evidence="3" id="KW-0963">Cytoplasm</keyword>
<evidence type="ECO:0000256" key="1">
    <source>
        <dbReference type="ARBA" id="ARBA00004496"/>
    </source>
</evidence>
<gene>
    <name evidence="8" type="ORF">J8273_8330</name>
</gene>
<evidence type="ECO:0000256" key="6">
    <source>
        <dbReference type="SAM" id="MobiDB-lite"/>
    </source>
</evidence>
<dbReference type="Gene3D" id="1.10.10.10">
    <property type="entry name" value="Winged helix-like DNA-binding domain superfamily/Winged helix DNA-binding domain"/>
    <property type="match status" value="1"/>
</dbReference>
<dbReference type="FunFam" id="1.10.10.10:FF:000025">
    <property type="entry name" value="40S ribosomal protein S10"/>
    <property type="match status" value="1"/>
</dbReference>
<evidence type="ECO:0000256" key="4">
    <source>
        <dbReference type="ARBA" id="ARBA00022980"/>
    </source>
</evidence>
<reference evidence="8" key="1">
    <citation type="submission" date="2021-05" db="EMBL/GenBank/DDBJ databases">
        <title>A free-living protist that lacks canonical eukaryotic 1 DNA replication and segregation systems.</title>
        <authorList>
            <person name="Salas-Leiva D.E."/>
            <person name="Tromer E.C."/>
            <person name="Curtis B.A."/>
            <person name="Jerlstrom-Hultqvist J."/>
            <person name="Kolisko M."/>
            <person name="Yi Z."/>
            <person name="Salas-Leiva J.S."/>
            <person name="Gallot-Lavallee L."/>
            <person name="Kops G.J.P.L."/>
            <person name="Archibald J.M."/>
            <person name="Simpson A.G.B."/>
            <person name="Roger A.J."/>
        </authorList>
    </citation>
    <scope>NUCLEOTIDE SEQUENCE</scope>
    <source>
        <strain evidence="8">BICM</strain>
    </source>
</reference>
<dbReference type="OrthoDB" id="5211809at2759"/>